<organism evidence="1 2">
    <name type="scientific">Purpureocillium lilacinum</name>
    <name type="common">Paecilomyces lilacinus</name>
    <dbReference type="NCBI Taxonomy" id="33203"/>
    <lineage>
        <taxon>Eukaryota</taxon>
        <taxon>Fungi</taxon>
        <taxon>Dikarya</taxon>
        <taxon>Ascomycota</taxon>
        <taxon>Pezizomycotina</taxon>
        <taxon>Sordariomycetes</taxon>
        <taxon>Hypocreomycetidae</taxon>
        <taxon>Hypocreales</taxon>
        <taxon>Ophiocordycipitaceae</taxon>
        <taxon>Purpureocillium</taxon>
    </lineage>
</organism>
<evidence type="ECO:0000313" key="2">
    <source>
        <dbReference type="Proteomes" id="UP000078240"/>
    </source>
</evidence>
<accession>A0A179H8W7</accession>
<dbReference type="AlphaFoldDB" id="A0A179H8W7"/>
<name>A0A179H8W7_PURLI</name>
<dbReference type="EMBL" id="LSBH01000001">
    <property type="protein sequence ID" value="OAQ85981.1"/>
    <property type="molecule type" value="Genomic_DNA"/>
</dbReference>
<proteinExistence type="predicted"/>
<dbReference type="Proteomes" id="UP000078240">
    <property type="component" value="Unassembled WGS sequence"/>
</dbReference>
<comment type="caution">
    <text evidence="1">The sequence shown here is derived from an EMBL/GenBank/DDBJ whole genome shotgun (WGS) entry which is preliminary data.</text>
</comment>
<reference evidence="1 2" key="1">
    <citation type="submission" date="2016-01" db="EMBL/GenBank/DDBJ databases">
        <title>Biosynthesis of antibiotic leucinostatins and their inhibition on Phytophthora in bio-control Purpureocillium lilacinum.</title>
        <authorList>
            <person name="Wang G."/>
            <person name="Liu Z."/>
            <person name="Lin R."/>
            <person name="Li E."/>
            <person name="Mao Z."/>
            <person name="Ling J."/>
            <person name="Yin W."/>
            <person name="Xie B."/>
        </authorList>
    </citation>
    <scope>NUCLEOTIDE SEQUENCE [LARGE SCALE GENOMIC DNA]</scope>
    <source>
        <strain evidence="1">PLBJ-1</strain>
    </source>
</reference>
<evidence type="ECO:0000313" key="1">
    <source>
        <dbReference type="EMBL" id="OAQ85981.1"/>
    </source>
</evidence>
<sequence>MATVSSNMIDVKKMRYTGPALAAFKAFTTDSHEHLGGTCEHNDGVEAAEEAKIYERPWTKTEYERPPAEVPGSGRNIGEYPLTSELSPWVRSAISNYQPSEQTEELVKPFAAWFHDLIDKERLSDSGLHDFNLIELSYQLTLEVGAALLLAADSTDCPVSIQSEYHSSKAANDEHFVAWGRLLTGLDCDPPIIVLFPFYLMMCQAFTLEPNTQQADYVYSALTGVDWAKGKDEFNNRLKAFENLARSAVPELDDRRSGQDRSFWRITQGYVRAMNDCENARTFKAPRKARIDHDLDHDLIIAVRGIDTIGSAYMCSDGASWFDNAGIDSLIGSGLANDVMDLDIDIKTGETRNLLRLLYPDGLTLKESMRTLSTILSGQLCEYFRGHRRARFDGREDGRVAATSPAYSFCRSRHRRIFATLEKYTRRYPDFWQWTWEILHMAKEQVTESGLAEPLVCSLKRAISRKSLPDSARSKFYDSFYALIQDGTKQMEVRKPLGVSEDLAPILREMHSLWHEQLLTATEPGWGDRFDARSDALLGLAGEILAARNAPKEDMYKFAIAWGRLSMTLPFVAYHTIDAIIMAYGLAE</sequence>
<gene>
    <name evidence="1" type="ORF">VFPBJ_00021</name>
</gene>
<protein>
    <submittedName>
        <fullName evidence="1">Uncharacterized protein</fullName>
    </submittedName>
</protein>